<comment type="cofactor">
    <cofactor evidence="2 7">
        <name>NADP(+)</name>
        <dbReference type="ChEBI" id="CHEBI:58349"/>
    </cofactor>
</comment>
<keyword evidence="10" id="KW-1185">Reference proteome</keyword>
<comment type="catalytic activity">
    <reaction evidence="1 7">
        <text>GDP-alpha-D-mannose = GDP-4-dehydro-alpha-D-rhamnose + H2O</text>
        <dbReference type="Rhea" id="RHEA:23820"/>
        <dbReference type="ChEBI" id="CHEBI:15377"/>
        <dbReference type="ChEBI" id="CHEBI:57527"/>
        <dbReference type="ChEBI" id="CHEBI:57964"/>
        <dbReference type="EC" id="4.2.1.47"/>
    </reaction>
</comment>
<dbReference type="GO" id="GO:0042351">
    <property type="term" value="P:'de novo' GDP-L-fucose biosynthetic process"/>
    <property type="evidence" value="ECO:0007669"/>
    <property type="project" value="TreeGrafter"/>
</dbReference>
<keyword evidence="7" id="KW-0521">NADP</keyword>
<sequence length="386" mass="44111">MNTKKKVALITGITGQDGAYLAEYLLKKGYEVHGLKRRSSLFNTERVDHLYQDPHTESRNFFLHYGDLSDSMNITALIRQVLPDEIYNLGAMSHVKVSFESPEYTANVDGLGTLRILEAVRLLGLEKKTRIYQASTSELFGLVQTVPQNEQTPFYPRSPYACAKLYAYWITINYREAYGMHCSNGILFNHESPLRGETFVTRKITRSVSRIATGLQQRVYLGNLSATRDWGHAKDYVRSMHMILQQDQPGDYVVATGITTSVRDFAQMSFAYVGMKLRFEGEGVDERGVLSAIDEEVFKQRVGDIYLPGVRNLLGQTLLSVDPNYFRPTEVQALIGDAARARKILGWEPEYTLQDIIRDMMDYDIRLMHKEAYLKEGGYQILNYFE</sequence>
<dbReference type="AlphaFoldDB" id="A0A2X4SV60"/>
<evidence type="ECO:0000256" key="3">
    <source>
        <dbReference type="ARBA" id="ARBA00009263"/>
    </source>
</evidence>
<dbReference type="HAMAP" id="MF_00955">
    <property type="entry name" value="GDP_Man_dehydratase"/>
    <property type="match status" value="1"/>
</dbReference>
<dbReference type="PANTHER" id="PTHR43715">
    <property type="entry name" value="GDP-MANNOSE 4,6-DEHYDRATASE"/>
    <property type="match status" value="1"/>
</dbReference>
<dbReference type="InterPro" id="IPR006368">
    <property type="entry name" value="GDP_Man_deHydtase"/>
</dbReference>
<evidence type="ECO:0000256" key="1">
    <source>
        <dbReference type="ARBA" id="ARBA00000188"/>
    </source>
</evidence>
<comment type="caution">
    <text evidence="7">Lacks conserved residue(s) required for the propagation of feature annotation.</text>
</comment>
<dbReference type="GO" id="GO:0070401">
    <property type="term" value="F:NADP+ binding"/>
    <property type="evidence" value="ECO:0007669"/>
    <property type="project" value="UniProtKB-UniRule"/>
</dbReference>
<evidence type="ECO:0000256" key="5">
    <source>
        <dbReference type="ARBA" id="ARBA00023239"/>
    </source>
</evidence>
<dbReference type="FunFam" id="3.40.50.720:FF:000924">
    <property type="entry name" value="GDP-mannose 4,6 dehydratase"/>
    <property type="match status" value="1"/>
</dbReference>
<gene>
    <name evidence="7 9" type="primary">gmd</name>
    <name evidence="9" type="ORF">NCTC12858_01495</name>
</gene>
<evidence type="ECO:0000256" key="4">
    <source>
        <dbReference type="ARBA" id="ARBA00011989"/>
    </source>
</evidence>
<dbReference type="Proteomes" id="UP000249300">
    <property type="component" value="Chromosome 1"/>
</dbReference>
<keyword evidence="5 7" id="KW-0456">Lyase</keyword>
<feature type="domain" description="NAD(P)-binding" evidence="8">
    <location>
        <begin position="9"/>
        <end position="360"/>
    </location>
</feature>
<dbReference type="CDD" id="cd05260">
    <property type="entry name" value="GDP_MD_SDR_e"/>
    <property type="match status" value="1"/>
</dbReference>
<organism evidence="9 10">
    <name type="scientific">Porphyromonas crevioricanis</name>
    <dbReference type="NCBI Taxonomy" id="393921"/>
    <lineage>
        <taxon>Bacteria</taxon>
        <taxon>Pseudomonadati</taxon>
        <taxon>Bacteroidota</taxon>
        <taxon>Bacteroidia</taxon>
        <taxon>Bacteroidales</taxon>
        <taxon>Porphyromonadaceae</taxon>
        <taxon>Porphyromonas</taxon>
    </lineage>
</organism>
<evidence type="ECO:0000259" key="8">
    <source>
        <dbReference type="Pfam" id="PF16363"/>
    </source>
</evidence>
<evidence type="ECO:0000313" key="9">
    <source>
        <dbReference type="EMBL" id="SQH73631.1"/>
    </source>
</evidence>
<dbReference type="SUPFAM" id="SSF51735">
    <property type="entry name" value="NAD(P)-binding Rossmann-fold domains"/>
    <property type="match status" value="1"/>
</dbReference>
<dbReference type="GO" id="GO:0008446">
    <property type="term" value="F:GDP-mannose 4,6-dehydratase activity"/>
    <property type="evidence" value="ECO:0007669"/>
    <property type="project" value="UniProtKB-UniRule"/>
</dbReference>
<dbReference type="Pfam" id="PF16363">
    <property type="entry name" value="GDP_Man_Dehyd"/>
    <property type="match status" value="1"/>
</dbReference>
<proteinExistence type="inferred from homology"/>
<dbReference type="KEGG" id="pcre:NCTC12858_01495"/>
<dbReference type="InterPro" id="IPR016040">
    <property type="entry name" value="NAD(P)-bd_dom"/>
</dbReference>
<comment type="function">
    <text evidence="6 7">Catalyzes the conversion of GDP-D-mannose to GDP-4-dehydro-6-deoxy-D-mannose.</text>
</comment>
<reference evidence="9 10" key="1">
    <citation type="submission" date="2018-06" db="EMBL/GenBank/DDBJ databases">
        <authorList>
            <consortium name="Pathogen Informatics"/>
            <person name="Doyle S."/>
        </authorList>
    </citation>
    <scope>NUCLEOTIDE SEQUENCE [LARGE SCALE GENOMIC DNA]</scope>
    <source>
        <strain evidence="9 10">NCTC12858</strain>
    </source>
</reference>
<name>A0A2X4SV60_9PORP</name>
<dbReference type="Gene3D" id="3.90.25.10">
    <property type="entry name" value="UDP-galactose 4-epimerase, domain 1"/>
    <property type="match status" value="1"/>
</dbReference>
<comment type="similarity">
    <text evidence="3 7">Belongs to the NAD(P)-dependent epimerase/dehydratase family. GDP-mannose 4,6-dehydratase subfamily.</text>
</comment>
<dbReference type="PANTHER" id="PTHR43715:SF1">
    <property type="entry name" value="GDP-MANNOSE 4,6 DEHYDRATASE"/>
    <property type="match status" value="1"/>
</dbReference>
<dbReference type="RefSeq" id="WP_023940304.1">
    <property type="nucleotide sequence ID" value="NZ_LS483447.1"/>
</dbReference>
<dbReference type="NCBIfam" id="TIGR01472">
    <property type="entry name" value="gmd"/>
    <property type="match status" value="1"/>
</dbReference>
<dbReference type="InterPro" id="IPR036291">
    <property type="entry name" value="NAD(P)-bd_dom_sf"/>
</dbReference>
<accession>A0A2X4SV60</accession>
<evidence type="ECO:0000256" key="7">
    <source>
        <dbReference type="HAMAP-Rule" id="MF_00955"/>
    </source>
</evidence>
<protein>
    <recommendedName>
        <fullName evidence="4 7">GDP-mannose 4,6-dehydratase</fullName>
        <ecNumber evidence="4 7">4.2.1.47</ecNumber>
    </recommendedName>
    <alternativeName>
        <fullName evidence="7">GDP-D-mannose dehydratase</fullName>
    </alternativeName>
</protein>
<evidence type="ECO:0000313" key="10">
    <source>
        <dbReference type="Proteomes" id="UP000249300"/>
    </source>
</evidence>
<evidence type="ECO:0000256" key="6">
    <source>
        <dbReference type="ARBA" id="ARBA00059383"/>
    </source>
</evidence>
<evidence type="ECO:0000256" key="2">
    <source>
        <dbReference type="ARBA" id="ARBA00001937"/>
    </source>
</evidence>
<dbReference type="Gene3D" id="3.40.50.720">
    <property type="entry name" value="NAD(P)-binding Rossmann-like Domain"/>
    <property type="match status" value="1"/>
</dbReference>
<dbReference type="EC" id="4.2.1.47" evidence="4 7"/>
<dbReference type="EMBL" id="LS483447">
    <property type="protein sequence ID" value="SQH73631.1"/>
    <property type="molecule type" value="Genomic_DNA"/>
</dbReference>